<protein>
    <submittedName>
        <fullName evidence="18">TonB-dependent receptor</fullName>
    </submittedName>
</protein>
<keyword evidence="10 12" id="KW-0472">Membrane</keyword>
<dbReference type="Pfam" id="PF07715">
    <property type="entry name" value="Plug"/>
    <property type="match status" value="1"/>
</dbReference>
<dbReference type="PANTHER" id="PTHR32552">
    <property type="entry name" value="FERRICHROME IRON RECEPTOR-RELATED"/>
    <property type="match status" value="1"/>
</dbReference>
<keyword evidence="19" id="KW-1185">Reference proteome</keyword>
<dbReference type="InterPro" id="IPR036942">
    <property type="entry name" value="Beta-barrel_TonB_sf"/>
</dbReference>
<comment type="subcellular location">
    <subcellularLocation>
        <location evidence="1 12">Cell outer membrane</location>
        <topology evidence="1 12">Multi-pass membrane protein</topology>
    </subcellularLocation>
</comment>
<dbReference type="Gene3D" id="2.40.170.20">
    <property type="entry name" value="TonB-dependent receptor, beta-barrel domain"/>
    <property type="match status" value="1"/>
</dbReference>
<comment type="caution">
    <text evidence="18">The sequence shown here is derived from an EMBL/GenBank/DDBJ whole genome shotgun (WGS) entry which is preliminary data.</text>
</comment>
<keyword evidence="4" id="KW-0410">Iron transport</keyword>
<dbReference type="InterPro" id="IPR012910">
    <property type="entry name" value="Plug_dom"/>
</dbReference>
<dbReference type="InterPro" id="IPR039426">
    <property type="entry name" value="TonB-dep_rcpt-like"/>
</dbReference>
<evidence type="ECO:0000256" key="12">
    <source>
        <dbReference type="PROSITE-ProRule" id="PRU01360"/>
    </source>
</evidence>
<keyword evidence="8" id="KW-0406">Ion transport</keyword>
<dbReference type="InterPro" id="IPR010916">
    <property type="entry name" value="TonB_box_CS"/>
</dbReference>
<evidence type="ECO:0000259" key="17">
    <source>
        <dbReference type="Pfam" id="PF07715"/>
    </source>
</evidence>
<evidence type="ECO:0000256" key="9">
    <source>
        <dbReference type="ARBA" id="ARBA00023077"/>
    </source>
</evidence>
<keyword evidence="5 12" id="KW-0812">Transmembrane</keyword>
<evidence type="ECO:0000256" key="5">
    <source>
        <dbReference type="ARBA" id="ARBA00022692"/>
    </source>
</evidence>
<feature type="domain" description="TonB-dependent receptor-like beta-barrel" evidence="16">
    <location>
        <begin position="323"/>
        <end position="818"/>
    </location>
</feature>
<dbReference type="PROSITE" id="PS00430">
    <property type="entry name" value="TONB_DEPENDENT_REC_1"/>
    <property type="match status" value="1"/>
</dbReference>
<evidence type="ECO:0000256" key="4">
    <source>
        <dbReference type="ARBA" id="ARBA00022496"/>
    </source>
</evidence>
<keyword evidence="9 13" id="KW-0798">TonB box</keyword>
<accession>A0ABT5L7R0</accession>
<feature type="signal peptide" evidence="15">
    <location>
        <begin position="1"/>
        <end position="39"/>
    </location>
</feature>
<organism evidence="18 19">
    <name type="scientific">Alteromonas gilva</name>
    <dbReference type="NCBI Taxonomy" id="2987522"/>
    <lineage>
        <taxon>Bacteria</taxon>
        <taxon>Pseudomonadati</taxon>
        <taxon>Pseudomonadota</taxon>
        <taxon>Gammaproteobacteria</taxon>
        <taxon>Alteromonadales</taxon>
        <taxon>Alteromonadaceae</taxon>
        <taxon>Alteromonas/Salinimonas group</taxon>
        <taxon>Alteromonas</taxon>
    </lineage>
</organism>
<keyword evidence="7" id="KW-0408">Iron</keyword>
<evidence type="ECO:0000256" key="15">
    <source>
        <dbReference type="SAM" id="SignalP"/>
    </source>
</evidence>
<evidence type="ECO:0000313" key="18">
    <source>
        <dbReference type="EMBL" id="MDC8832464.1"/>
    </source>
</evidence>
<sequence>MFTNHNKKQVELRLPYVNRTKQYAGLLPLAFFVSVQSMAATTDDKKEKEKIETVLVTAQKRVENIQKIAVSVNAVSGAVIQDHALDDFKSLTDLLPGITITQRNDPRSLGFNIRGIGSQQTHIGVEPSSAVVVDGEVMARNSSLHGDIGDVEQAMVLKGPQGTLFGKNTVAGALVINTNRPQIGFNEGSVSLHTAEGEDNFIGEYKINATYNATINDSVAIRLNAFTKDQDGWIENVFSTGPNGGESDGSGARVQMLYQPSESLDMLFRAEYSDSNFGPGIRVYRQLDRPIIPEEDLAGLTEAEREAALTTRLHEISRTPEGMWNDKTSAWNNRNFGGTNNKAASFELNYDFDSDYQLTYTLHGRDHHMYTNESVASVAVNVSPYSWAGPVDTETFQNELRIASPLGGKVDYVMGLFYYHARIERERKTLFCNDRGLENSTVDENFNVLECGDQNAWAPGEATLYPFDFNTSSPGVFNDWIGGITNRHLKNNVITHDNVAMFGQANIHFTDKFVGVAGARLLNENQDYRIDTRIEERDPDSAFQTSQKSSNDTALVYKLAAQYFVNDDVMVYTSYTTGYKGVAWNTENDLTQEKVDAEYPLAAEESTNIEAGIRSDWLDGDLRVNATVFSAEFDHYQDRIRYVKDDGQSEFPILDFKLIDAGVLDSRGLDLEVQYQLFDDFRFEFTYNYLDAAFGESDAMIACTDAVADQCTEARTFRRWFDTSRTQTLSLYSLSGKQLANAPENQFKLHLVYDFEMASGWDGYVRASYNWQDDVSPHHGGLESHPELTTEAFGITDVSLTMYSPDSKWNFSLYVKNLFDEHYYVNQSNYGDGQQDLSIGGYFVAVPELPGGTAYGLGYWRSAPKAGNVPRNFNRYFGARVTYNF</sequence>
<dbReference type="Gene3D" id="2.170.130.10">
    <property type="entry name" value="TonB-dependent receptor, plug domain"/>
    <property type="match status" value="1"/>
</dbReference>
<feature type="domain" description="TonB-dependent receptor plug" evidence="17">
    <location>
        <begin position="65"/>
        <end position="173"/>
    </location>
</feature>
<evidence type="ECO:0000256" key="8">
    <source>
        <dbReference type="ARBA" id="ARBA00023065"/>
    </source>
</evidence>
<dbReference type="EMBL" id="JAQQXP010000003">
    <property type="protein sequence ID" value="MDC8832464.1"/>
    <property type="molecule type" value="Genomic_DNA"/>
</dbReference>
<dbReference type="Pfam" id="PF00593">
    <property type="entry name" value="TonB_dep_Rec_b-barrel"/>
    <property type="match status" value="1"/>
</dbReference>
<proteinExistence type="inferred from homology"/>
<evidence type="ECO:0000256" key="13">
    <source>
        <dbReference type="PROSITE-ProRule" id="PRU10143"/>
    </source>
</evidence>
<evidence type="ECO:0000256" key="6">
    <source>
        <dbReference type="ARBA" id="ARBA00022729"/>
    </source>
</evidence>
<evidence type="ECO:0000256" key="11">
    <source>
        <dbReference type="ARBA" id="ARBA00023237"/>
    </source>
</evidence>
<evidence type="ECO:0000256" key="3">
    <source>
        <dbReference type="ARBA" id="ARBA00022452"/>
    </source>
</evidence>
<dbReference type="SUPFAM" id="SSF56935">
    <property type="entry name" value="Porins"/>
    <property type="match status" value="1"/>
</dbReference>
<comment type="similarity">
    <text evidence="12 14">Belongs to the TonB-dependent receptor family.</text>
</comment>
<evidence type="ECO:0000256" key="7">
    <source>
        <dbReference type="ARBA" id="ARBA00023004"/>
    </source>
</evidence>
<keyword evidence="3 12" id="KW-1134">Transmembrane beta strand</keyword>
<name>A0ABT5L7R0_9ALTE</name>
<feature type="short sequence motif" description="TonB box" evidence="13">
    <location>
        <begin position="53"/>
        <end position="59"/>
    </location>
</feature>
<dbReference type="InterPro" id="IPR037066">
    <property type="entry name" value="Plug_dom_sf"/>
</dbReference>
<reference evidence="18 19" key="1">
    <citation type="submission" date="2022-10" db="EMBL/GenBank/DDBJ databases">
        <title>Alteromonas sp. chi3 Genome sequencing.</title>
        <authorList>
            <person name="Park S."/>
        </authorList>
    </citation>
    <scope>NUCLEOTIDE SEQUENCE [LARGE SCALE GENOMIC DNA]</scope>
    <source>
        <strain evidence="19">chi3</strain>
    </source>
</reference>
<keyword evidence="6 15" id="KW-0732">Signal</keyword>
<evidence type="ECO:0000256" key="2">
    <source>
        <dbReference type="ARBA" id="ARBA00022448"/>
    </source>
</evidence>
<keyword evidence="2 12" id="KW-0813">Transport</keyword>
<evidence type="ECO:0000256" key="10">
    <source>
        <dbReference type="ARBA" id="ARBA00023136"/>
    </source>
</evidence>
<keyword evidence="18" id="KW-0675">Receptor</keyword>
<keyword evidence="11 12" id="KW-0998">Cell outer membrane</keyword>
<dbReference type="PANTHER" id="PTHR32552:SF81">
    <property type="entry name" value="TONB-DEPENDENT OUTER MEMBRANE RECEPTOR"/>
    <property type="match status" value="1"/>
</dbReference>
<gene>
    <name evidence="18" type="ORF">OIK42_17035</name>
</gene>
<evidence type="ECO:0000259" key="16">
    <source>
        <dbReference type="Pfam" id="PF00593"/>
    </source>
</evidence>
<feature type="chain" id="PRO_5046901912" evidence="15">
    <location>
        <begin position="40"/>
        <end position="885"/>
    </location>
</feature>
<dbReference type="Proteomes" id="UP001218788">
    <property type="component" value="Unassembled WGS sequence"/>
</dbReference>
<evidence type="ECO:0000256" key="14">
    <source>
        <dbReference type="RuleBase" id="RU003357"/>
    </source>
</evidence>
<evidence type="ECO:0000256" key="1">
    <source>
        <dbReference type="ARBA" id="ARBA00004571"/>
    </source>
</evidence>
<dbReference type="RefSeq" id="WP_273642289.1">
    <property type="nucleotide sequence ID" value="NZ_JAQQXP010000003.1"/>
</dbReference>
<dbReference type="PROSITE" id="PS52016">
    <property type="entry name" value="TONB_DEPENDENT_REC_3"/>
    <property type="match status" value="1"/>
</dbReference>
<dbReference type="InterPro" id="IPR000531">
    <property type="entry name" value="Beta-barrel_TonB"/>
</dbReference>
<evidence type="ECO:0000313" key="19">
    <source>
        <dbReference type="Proteomes" id="UP001218788"/>
    </source>
</evidence>